<name>A0ABS4NJH9_9BACL</name>
<dbReference type="InterPro" id="IPR036291">
    <property type="entry name" value="NAD(P)-bd_dom_sf"/>
</dbReference>
<dbReference type="EMBL" id="JAGGLV010000001">
    <property type="protein sequence ID" value="MBP2110204.1"/>
    <property type="molecule type" value="Genomic_DNA"/>
</dbReference>
<evidence type="ECO:0000313" key="2">
    <source>
        <dbReference type="EMBL" id="MBP2110204.1"/>
    </source>
</evidence>
<reference evidence="2 3" key="1">
    <citation type="submission" date="2021-03" db="EMBL/GenBank/DDBJ databases">
        <title>Genomic Encyclopedia of Type Strains, Phase IV (KMG-IV): sequencing the most valuable type-strain genomes for metagenomic binning, comparative biology and taxonomic classification.</title>
        <authorList>
            <person name="Goeker M."/>
        </authorList>
    </citation>
    <scope>NUCLEOTIDE SEQUENCE [LARGE SCALE GENOMIC DNA]</scope>
    <source>
        <strain evidence="2 3">DSM 101953</strain>
    </source>
</reference>
<evidence type="ECO:0000256" key="1">
    <source>
        <dbReference type="ARBA" id="ARBA00006484"/>
    </source>
</evidence>
<keyword evidence="3" id="KW-1185">Reference proteome</keyword>
<keyword evidence="2" id="KW-0560">Oxidoreductase</keyword>
<comment type="caution">
    <text evidence="2">The sequence shown here is derived from an EMBL/GenBank/DDBJ whole genome shotgun (WGS) entry which is preliminary data.</text>
</comment>
<dbReference type="Pfam" id="PF13561">
    <property type="entry name" value="adh_short_C2"/>
    <property type="match status" value="1"/>
</dbReference>
<dbReference type="CDD" id="cd05344">
    <property type="entry name" value="BKR_like_SDR_like"/>
    <property type="match status" value="1"/>
</dbReference>
<accession>A0ABS4NJH9</accession>
<dbReference type="PANTHER" id="PTHR42879">
    <property type="entry name" value="3-OXOACYL-(ACYL-CARRIER-PROTEIN) REDUCTASE"/>
    <property type="match status" value="1"/>
</dbReference>
<dbReference type="PANTHER" id="PTHR42879:SF6">
    <property type="entry name" value="NADPH-DEPENDENT REDUCTASE BACG"/>
    <property type="match status" value="1"/>
</dbReference>
<dbReference type="SUPFAM" id="SSF51735">
    <property type="entry name" value="NAD(P)-binding Rossmann-fold domains"/>
    <property type="match status" value="1"/>
</dbReference>
<sequence>MDLGLEGKSVLVAAASKGLGLATALEYAREGARVTIASRSLPQLETARQAIREATGQEVAVAELDVTRPEEIARAVRMAAGFGGGLEVLVTNAGGPPGGSFGDMADADWSGGFELTLMSAVRLIREALPHMRSAGGGRIVSISSVSIKQPIAGLILSNVFRAGVSALNKSLATELAPEGILINSLAPGRIGTDRILQLDGKRADAQGITLAQIQEEALKAIPLGRTGTPEEFGKAAVFLGSFANTYITGQSLLIDGGMVKSL</sequence>
<dbReference type="InterPro" id="IPR050259">
    <property type="entry name" value="SDR"/>
</dbReference>
<dbReference type="Gene3D" id="3.40.50.720">
    <property type="entry name" value="NAD(P)-binding Rossmann-like Domain"/>
    <property type="match status" value="1"/>
</dbReference>
<dbReference type="Proteomes" id="UP000773462">
    <property type="component" value="Unassembled WGS sequence"/>
</dbReference>
<dbReference type="EC" id="1.1.1.100" evidence="2"/>
<dbReference type="GO" id="GO:0004316">
    <property type="term" value="F:3-oxoacyl-[acyl-carrier-protein] reductase (NADPH) activity"/>
    <property type="evidence" value="ECO:0007669"/>
    <property type="project" value="UniProtKB-EC"/>
</dbReference>
<gene>
    <name evidence="2" type="ORF">J2Z70_000343</name>
</gene>
<dbReference type="RefSeq" id="WP_209868695.1">
    <property type="nucleotide sequence ID" value="NZ_JAGGLV010000001.1"/>
</dbReference>
<evidence type="ECO:0000313" key="3">
    <source>
        <dbReference type="Proteomes" id="UP000773462"/>
    </source>
</evidence>
<comment type="similarity">
    <text evidence="1">Belongs to the short-chain dehydrogenases/reductases (SDR) family.</text>
</comment>
<proteinExistence type="inferred from homology"/>
<dbReference type="PRINTS" id="PR00081">
    <property type="entry name" value="GDHRDH"/>
</dbReference>
<protein>
    <submittedName>
        <fullName evidence="2">3-oxoacyl-[acyl-carrier protein] reductase</fullName>
        <ecNumber evidence="2">1.1.1.100</ecNumber>
    </submittedName>
</protein>
<organism evidence="2 3">
    <name type="scientific">Paenibacillus silagei</name>
    <dbReference type="NCBI Taxonomy" id="1670801"/>
    <lineage>
        <taxon>Bacteria</taxon>
        <taxon>Bacillati</taxon>
        <taxon>Bacillota</taxon>
        <taxon>Bacilli</taxon>
        <taxon>Bacillales</taxon>
        <taxon>Paenibacillaceae</taxon>
        <taxon>Paenibacillus</taxon>
    </lineage>
</organism>
<dbReference type="InterPro" id="IPR002347">
    <property type="entry name" value="SDR_fam"/>
</dbReference>
<dbReference type="PRINTS" id="PR00080">
    <property type="entry name" value="SDRFAMILY"/>
</dbReference>